<sequence>MASRIEQLEQRLAAMVGLGATTSTPYKGEDFSYLASAAHVDASVAVIRGGARTSEPRGATVELDPQRVMRMITSVLRSPLFSATELMDSGIDLARVFRVAATSCERGRVIAMSAEIREDTVEGPSSTSTLFEETTWQAAAARMESLPARPAIHRESIVPSVCMVDNRSGIFRLVSSTGHVYVPARVLLDSDAQPLMLGKAACISLGIRRSELKPCPFQIQTSLGGVSDRSYFMTKVSIAVQLRHDHPHDSSLFGVRAVVTSAESYDVLVGGAVLYPMGFRMDYWMETAAYHPGWQSGDGRLSELPV</sequence>
<accession>A0A2R6WAD3</accession>
<keyword evidence="2" id="KW-1185">Reference proteome</keyword>
<organism evidence="1 2">
    <name type="scientific">Marchantia polymorpha</name>
    <name type="common">Common liverwort</name>
    <name type="synonym">Marchantia aquatica</name>
    <dbReference type="NCBI Taxonomy" id="3197"/>
    <lineage>
        <taxon>Eukaryota</taxon>
        <taxon>Viridiplantae</taxon>
        <taxon>Streptophyta</taxon>
        <taxon>Embryophyta</taxon>
        <taxon>Marchantiophyta</taxon>
        <taxon>Marchantiopsida</taxon>
        <taxon>Marchantiidae</taxon>
        <taxon>Marchantiales</taxon>
        <taxon>Marchantiaceae</taxon>
        <taxon>Marchantia</taxon>
    </lineage>
</organism>
<gene>
    <name evidence="1" type="ORF">MARPO_0119s0020</name>
</gene>
<protein>
    <submittedName>
        <fullName evidence="1">Uncharacterized protein</fullName>
    </submittedName>
</protein>
<evidence type="ECO:0000313" key="2">
    <source>
        <dbReference type="Proteomes" id="UP000244005"/>
    </source>
</evidence>
<evidence type="ECO:0000313" key="1">
    <source>
        <dbReference type="EMBL" id="PTQ30815.1"/>
    </source>
</evidence>
<reference evidence="2" key="1">
    <citation type="journal article" date="2017" name="Cell">
        <title>Insights into land plant evolution garnered from the Marchantia polymorpha genome.</title>
        <authorList>
            <person name="Bowman J.L."/>
            <person name="Kohchi T."/>
            <person name="Yamato K.T."/>
            <person name="Jenkins J."/>
            <person name="Shu S."/>
            <person name="Ishizaki K."/>
            <person name="Yamaoka S."/>
            <person name="Nishihama R."/>
            <person name="Nakamura Y."/>
            <person name="Berger F."/>
            <person name="Adam C."/>
            <person name="Aki S.S."/>
            <person name="Althoff F."/>
            <person name="Araki T."/>
            <person name="Arteaga-Vazquez M.A."/>
            <person name="Balasubrmanian S."/>
            <person name="Barry K."/>
            <person name="Bauer D."/>
            <person name="Boehm C.R."/>
            <person name="Briginshaw L."/>
            <person name="Caballero-Perez J."/>
            <person name="Catarino B."/>
            <person name="Chen F."/>
            <person name="Chiyoda S."/>
            <person name="Chovatia M."/>
            <person name="Davies K.M."/>
            <person name="Delmans M."/>
            <person name="Demura T."/>
            <person name="Dierschke T."/>
            <person name="Dolan L."/>
            <person name="Dorantes-Acosta A.E."/>
            <person name="Eklund D.M."/>
            <person name="Florent S.N."/>
            <person name="Flores-Sandoval E."/>
            <person name="Fujiyama A."/>
            <person name="Fukuzawa H."/>
            <person name="Galik B."/>
            <person name="Grimanelli D."/>
            <person name="Grimwood J."/>
            <person name="Grossniklaus U."/>
            <person name="Hamada T."/>
            <person name="Haseloff J."/>
            <person name="Hetherington A.J."/>
            <person name="Higo A."/>
            <person name="Hirakawa Y."/>
            <person name="Hundley H.N."/>
            <person name="Ikeda Y."/>
            <person name="Inoue K."/>
            <person name="Inoue S.I."/>
            <person name="Ishida S."/>
            <person name="Jia Q."/>
            <person name="Kakita M."/>
            <person name="Kanazawa T."/>
            <person name="Kawai Y."/>
            <person name="Kawashima T."/>
            <person name="Kennedy M."/>
            <person name="Kinose K."/>
            <person name="Kinoshita T."/>
            <person name="Kohara Y."/>
            <person name="Koide E."/>
            <person name="Komatsu K."/>
            <person name="Kopischke S."/>
            <person name="Kubo M."/>
            <person name="Kyozuka J."/>
            <person name="Lagercrantz U."/>
            <person name="Lin S.S."/>
            <person name="Lindquist E."/>
            <person name="Lipzen A.M."/>
            <person name="Lu C.W."/>
            <person name="De Luna E."/>
            <person name="Martienssen R.A."/>
            <person name="Minamino N."/>
            <person name="Mizutani M."/>
            <person name="Mizutani M."/>
            <person name="Mochizuki N."/>
            <person name="Monte I."/>
            <person name="Mosher R."/>
            <person name="Nagasaki H."/>
            <person name="Nakagami H."/>
            <person name="Naramoto S."/>
            <person name="Nishitani K."/>
            <person name="Ohtani M."/>
            <person name="Okamoto T."/>
            <person name="Okumura M."/>
            <person name="Phillips J."/>
            <person name="Pollak B."/>
            <person name="Reinders A."/>
            <person name="Rovekamp M."/>
            <person name="Sano R."/>
            <person name="Sawa S."/>
            <person name="Schmid M.W."/>
            <person name="Shirakawa M."/>
            <person name="Solano R."/>
            <person name="Spunde A."/>
            <person name="Suetsugu N."/>
            <person name="Sugano S."/>
            <person name="Sugiyama A."/>
            <person name="Sun R."/>
            <person name="Suzuki Y."/>
            <person name="Takenaka M."/>
            <person name="Takezawa D."/>
            <person name="Tomogane H."/>
            <person name="Tsuzuki M."/>
            <person name="Ueda T."/>
            <person name="Umeda M."/>
            <person name="Ward J.M."/>
            <person name="Watanabe Y."/>
            <person name="Yazaki K."/>
            <person name="Yokoyama R."/>
            <person name="Yoshitake Y."/>
            <person name="Yotsui I."/>
            <person name="Zachgo S."/>
            <person name="Schmutz J."/>
        </authorList>
    </citation>
    <scope>NUCLEOTIDE SEQUENCE [LARGE SCALE GENOMIC DNA]</scope>
    <source>
        <strain evidence="2">Tak-1</strain>
    </source>
</reference>
<dbReference type="Proteomes" id="UP000244005">
    <property type="component" value="Unassembled WGS sequence"/>
</dbReference>
<proteinExistence type="predicted"/>
<name>A0A2R6WAD3_MARPO</name>
<dbReference type="EMBL" id="KZ772791">
    <property type="protein sequence ID" value="PTQ30815.1"/>
    <property type="molecule type" value="Genomic_DNA"/>
</dbReference>
<dbReference type="AlphaFoldDB" id="A0A2R6WAD3"/>